<dbReference type="GO" id="GO:0008360">
    <property type="term" value="P:regulation of cell shape"/>
    <property type="evidence" value="ECO:0007669"/>
    <property type="project" value="UniProtKB-KW"/>
</dbReference>
<dbReference type="Proteomes" id="UP000190080">
    <property type="component" value="Unassembled WGS sequence"/>
</dbReference>
<comment type="similarity">
    <text evidence="8">Belongs to the aspartate/glutamate racemases family.</text>
</comment>
<comment type="function">
    <text evidence="8">Provides the (R)-glutamate required for cell wall biosynthesis.</text>
</comment>
<feature type="active site" description="Proton donor/acceptor" evidence="8">
    <location>
        <position position="189"/>
    </location>
</feature>
<evidence type="ECO:0000256" key="8">
    <source>
        <dbReference type="HAMAP-Rule" id="MF_00258"/>
    </source>
</evidence>
<dbReference type="Gene3D" id="3.40.50.1860">
    <property type="match status" value="2"/>
</dbReference>
<dbReference type="InterPro" id="IPR015942">
    <property type="entry name" value="Asp/Glu/hydantoin_racemase"/>
</dbReference>
<reference evidence="9 10" key="1">
    <citation type="submission" date="2017-03" db="EMBL/GenBank/DDBJ databases">
        <title>Genome sequence of Clostridium oryzae DSM 28571.</title>
        <authorList>
            <person name="Poehlein A."/>
            <person name="Daniel R."/>
        </authorList>
    </citation>
    <scope>NUCLEOTIDE SEQUENCE [LARGE SCALE GENOMIC DNA]</scope>
    <source>
        <strain evidence="9 10">DSM 28571</strain>
    </source>
</reference>
<feature type="binding site" evidence="8">
    <location>
        <begin position="79"/>
        <end position="80"/>
    </location>
    <ligand>
        <name>substrate</name>
    </ligand>
</feature>
<dbReference type="PANTHER" id="PTHR21198">
    <property type="entry name" value="GLUTAMATE RACEMASE"/>
    <property type="match status" value="1"/>
</dbReference>
<evidence type="ECO:0000256" key="3">
    <source>
        <dbReference type="ARBA" id="ARBA00022960"/>
    </source>
</evidence>
<keyword evidence="3 8" id="KW-0133">Cell shape</keyword>
<feature type="active site" description="Proton donor/acceptor" evidence="8">
    <location>
        <position position="78"/>
    </location>
</feature>
<dbReference type="UniPathway" id="UPA00219"/>
<dbReference type="GO" id="GO:0008881">
    <property type="term" value="F:glutamate racemase activity"/>
    <property type="evidence" value="ECO:0007669"/>
    <property type="project" value="UniProtKB-UniRule"/>
</dbReference>
<dbReference type="PROSITE" id="PS00924">
    <property type="entry name" value="ASP_GLU_RACEMASE_2"/>
    <property type="match status" value="1"/>
</dbReference>
<dbReference type="InterPro" id="IPR033134">
    <property type="entry name" value="Asp/Glu_racemase_AS_2"/>
</dbReference>
<dbReference type="PANTHER" id="PTHR21198:SF3">
    <property type="entry name" value="GLUTAMATE RACEMASE"/>
    <property type="match status" value="1"/>
</dbReference>
<dbReference type="NCBIfam" id="TIGR00067">
    <property type="entry name" value="glut_race"/>
    <property type="match status" value="1"/>
</dbReference>
<evidence type="ECO:0000256" key="2">
    <source>
        <dbReference type="ARBA" id="ARBA00013090"/>
    </source>
</evidence>
<comment type="catalytic activity">
    <reaction evidence="1 8">
        <text>L-glutamate = D-glutamate</text>
        <dbReference type="Rhea" id="RHEA:12813"/>
        <dbReference type="ChEBI" id="CHEBI:29985"/>
        <dbReference type="ChEBI" id="CHEBI:29986"/>
        <dbReference type="EC" id="5.1.1.3"/>
    </reaction>
</comment>
<keyword evidence="10" id="KW-1185">Reference proteome</keyword>
<accession>A0A1V4ITB0</accession>
<dbReference type="EMBL" id="MZGV01000011">
    <property type="protein sequence ID" value="OPJ63034.1"/>
    <property type="molecule type" value="Genomic_DNA"/>
</dbReference>
<comment type="pathway">
    <text evidence="8">Cell wall biogenesis; peptidoglycan biosynthesis.</text>
</comment>
<organism evidence="9 10">
    <name type="scientific">Clostridium oryzae</name>
    <dbReference type="NCBI Taxonomy" id="1450648"/>
    <lineage>
        <taxon>Bacteria</taxon>
        <taxon>Bacillati</taxon>
        <taxon>Bacillota</taxon>
        <taxon>Clostridia</taxon>
        <taxon>Eubacteriales</taxon>
        <taxon>Clostridiaceae</taxon>
        <taxon>Clostridium</taxon>
    </lineage>
</organism>
<feature type="binding site" evidence="8">
    <location>
        <begin position="15"/>
        <end position="16"/>
    </location>
    <ligand>
        <name>substrate</name>
    </ligand>
</feature>
<dbReference type="InterPro" id="IPR018187">
    <property type="entry name" value="Asp/Glu_racemase_AS_1"/>
</dbReference>
<feature type="binding site" evidence="8">
    <location>
        <begin position="190"/>
        <end position="191"/>
    </location>
    <ligand>
        <name>substrate</name>
    </ligand>
</feature>
<dbReference type="STRING" id="1450648.CLORY_14000"/>
<evidence type="ECO:0000256" key="7">
    <source>
        <dbReference type="ARBA" id="ARBA00070053"/>
    </source>
</evidence>
<protein>
    <recommendedName>
        <fullName evidence="7 8">Glutamate racemase</fullName>
        <ecNumber evidence="2 8">5.1.1.3</ecNumber>
    </recommendedName>
</protein>
<evidence type="ECO:0000313" key="9">
    <source>
        <dbReference type="EMBL" id="OPJ63034.1"/>
    </source>
</evidence>
<evidence type="ECO:0000256" key="4">
    <source>
        <dbReference type="ARBA" id="ARBA00022984"/>
    </source>
</evidence>
<dbReference type="InterPro" id="IPR001920">
    <property type="entry name" value="Asp/Glu_race"/>
</dbReference>
<keyword evidence="6 8" id="KW-0961">Cell wall biogenesis/degradation</keyword>
<keyword evidence="4 8" id="KW-0573">Peptidoglycan synthesis</keyword>
<keyword evidence="5 8" id="KW-0413">Isomerase</keyword>
<dbReference type="EC" id="5.1.1.3" evidence="2 8"/>
<dbReference type="FunFam" id="3.40.50.1860:FF:000002">
    <property type="entry name" value="Glutamate racemase"/>
    <property type="match status" value="1"/>
</dbReference>
<evidence type="ECO:0000256" key="1">
    <source>
        <dbReference type="ARBA" id="ARBA00001602"/>
    </source>
</evidence>
<dbReference type="Pfam" id="PF01177">
    <property type="entry name" value="Asp_Glu_race"/>
    <property type="match status" value="1"/>
</dbReference>
<dbReference type="GO" id="GO:0071555">
    <property type="term" value="P:cell wall organization"/>
    <property type="evidence" value="ECO:0007669"/>
    <property type="project" value="UniProtKB-KW"/>
</dbReference>
<evidence type="ECO:0000313" key="10">
    <source>
        <dbReference type="Proteomes" id="UP000190080"/>
    </source>
</evidence>
<dbReference type="HAMAP" id="MF_00258">
    <property type="entry name" value="Glu_racemase"/>
    <property type="match status" value="1"/>
</dbReference>
<sequence length="271" mass="30176">MNTIDIKNNPIGFFDSGVGGLSVLKETLNVLPYENFIYFGDSENAPYGIKSAAEIKRLTFNAVDFLLKYNVKALVVACNTATSVCIEDVRKAYKNIPIIGIEPAVKPAVELHHEGSIIIMATPMALSEGKFMKLLSKFSATSEIHPVPCPELVEFVESGIFSGPDLESYLKEKLEPYKNKKISCIVLGCTHFPFIKDTLSKLVMSDTYIIDGSLGTANHLKHKLIENNLLSLKDSYGWVKVHNSKNNSQIIDLSYKLLGITNDRIYRRDII</sequence>
<proteinExistence type="inferred from homology"/>
<dbReference type="InterPro" id="IPR004391">
    <property type="entry name" value="Glu_race"/>
</dbReference>
<feature type="binding site" evidence="8">
    <location>
        <begin position="47"/>
        <end position="48"/>
    </location>
    <ligand>
        <name>substrate</name>
    </ligand>
</feature>
<gene>
    <name evidence="9" type="primary">yrpC</name>
    <name evidence="8" type="synonym">murI</name>
    <name evidence="9" type="ORF">CLORY_14000</name>
</gene>
<comment type="caution">
    <text evidence="9">The sequence shown here is derived from an EMBL/GenBank/DDBJ whole genome shotgun (WGS) entry which is preliminary data.</text>
</comment>
<evidence type="ECO:0000256" key="5">
    <source>
        <dbReference type="ARBA" id="ARBA00023235"/>
    </source>
</evidence>
<dbReference type="GO" id="GO:0009252">
    <property type="term" value="P:peptidoglycan biosynthetic process"/>
    <property type="evidence" value="ECO:0007669"/>
    <property type="project" value="UniProtKB-UniRule"/>
</dbReference>
<dbReference type="SUPFAM" id="SSF53681">
    <property type="entry name" value="Aspartate/glutamate racemase"/>
    <property type="match status" value="2"/>
</dbReference>
<dbReference type="AlphaFoldDB" id="A0A1V4ITB0"/>
<dbReference type="PROSITE" id="PS00923">
    <property type="entry name" value="ASP_GLU_RACEMASE_1"/>
    <property type="match status" value="1"/>
</dbReference>
<evidence type="ECO:0000256" key="6">
    <source>
        <dbReference type="ARBA" id="ARBA00023316"/>
    </source>
</evidence>
<name>A0A1V4ITB0_9CLOT</name>